<dbReference type="Pfam" id="PF04203">
    <property type="entry name" value="Sortase"/>
    <property type="match status" value="1"/>
</dbReference>
<evidence type="ECO:0000256" key="3">
    <source>
        <dbReference type="SAM" id="MobiDB-lite"/>
    </source>
</evidence>
<keyword evidence="5" id="KW-0614">Plasmid</keyword>
<dbReference type="GO" id="GO:0016787">
    <property type="term" value="F:hydrolase activity"/>
    <property type="evidence" value="ECO:0007669"/>
    <property type="project" value="UniProtKB-KW"/>
</dbReference>
<proteinExistence type="predicted"/>
<reference evidence="5" key="1">
    <citation type="submission" date="2019-12" db="EMBL/GenBank/DDBJ databases">
        <title>Linezolid resistance in Enterococcus faecium and Enterococcus faecalis in Ireland; high prevalence of the multidrug-resistant genes optrA and poxtA in clinical isolates with diverse genetic backgrounds.</title>
        <authorList>
            <person name="Egan S.A."/>
            <person name="Shore A.C."/>
            <person name="O'Connell B."/>
            <person name="Brennan G.I."/>
            <person name="Coleman D.C."/>
        </authorList>
    </citation>
    <scope>NUCLEOTIDE SEQUENCE</scope>
    <source>
        <strain evidence="5">M17/0314</strain>
        <plasmid evidence="5">pM17/0314</plasmid>
    </source>
</reference>
<dbReference type="InterPro" id="IPR005754">
    <property type="entry name" value="Sortase"/>
</dbReference>
<dbReference type="SUPFAM" id="SSF63817">
    <property type="entry name" value="Sortase"/>
    <property type="match status" value="1"/>
</dbReference>
<dbReference type="InterPro" id="IPR042002">
    <property type="entry name" value="Sortase_C"/>
</dbReference>
<keyword evidence="4" id="KW-0472">Membrane</keyword>
<feature type="transmembrane region" description="Helical" evidence="4">
    <location>
        <begin position="255"/>
        <end position="273"/>
    </location>
</feature>
<evidence type="ECO:0000313" key="5">
    <source>
        <dbReference type="EMBL" id="QHR93799.1"/>
    </source>
</evidence>
<feature type="active site" description="Acyl-thioester intermediate" evidence="2">
    <location>
        <position position="214"/>
    </location>
</feature>
<evidence type="ECO:0000256" key="2">
    <source>
        <dbReference type="PIRSR" id="PIRSR605754-1"/>
    </source>
</evidence>
<dbReference type="EMBL" id="MN831413">
    <property type="protein sequence ID" value="QHR93799.1"/>
    <property type="molecule type" value="Genomic_DNA"/>
</dbReference>
<dbReference type="AlphaFoldDB" id="A0A6B9XZS9"/>
<dbReference type="NCBIfam" id="TIGR01076">
    <property type="entry name" value="sortase_fam"/>
    <property type="match status" value="1"/>
</dbReference>
<keyword evidence="4" id="KW-0812">Transmembrane</keyword>
<keyword evidence="1" id="KW-0378">Hydrolase</keyword>
<sequence>MSMKKKNIKLIILKIGMLLCLGVGLYPVITQAYTYYQTQQTLNSYKEKYDEASEKENEEVFKRYSEVNRKRKDTEQTSVTIPEDNNNIPSNGNLQKDKLGELVGEILIPKINVDLPIYDGVNDFQLSAGAGILTGTDYPTGGIGNHSVISAHSGIPNKKYFTDLELLKLGDKFFIDISGKKLAYQVDRIKTILPTEFEDLLPVAGKDYVTLMTCTPVGDNSHRLLVRGVSIPYQKSIVEKEKKKENLKVKAQMNWYPIVVVGVLLIIAVIVIIKKIVAKRRGMKNEE</sequence>
<dbReference type="Gene3D" id="2.40.260.10">
    <property type="entry name" value="Sortase"/>
    <property type="match status" value="1"/>
</dbReference>
<name>A0A6B9XZS9_ENTFC</name>
<evidence type="ECO:0000256" key="1">
    <source>
        <dbReference type="ARBA" id="ARBA00022801"/>
    </source>
</evidence>
<dbReference type="CDD" id="cd05827">
    <property type="entry name" value="Sortase_C"/>
    <property type="match status" value="1"/>
</dbReference>
<dbReference type="InterPro" id="IPR023365">
    <property type="entry name" value="Sortase_dom-sf"/>
</dbReference>
<protein>
    <submittedName>
        <fullName evidence="5">Peptidase C60</fullName>
    </submittedName>
</protein>
<evidence type="ECO:0000256" key="4">
    <source>
        <dbReference type="SAM" id="Phobius"/>
    </source>
</evidence>
<geneLocation type="plasmid" evidence="5">
    <name>pM17/0314</name>
</geneLocation>
<accession>A0A6B9XZS9</accession>
<feature type="active site" description="Proton donor/acceptor" evidence="2">
    <location>
        <position position="152"/>
    </location>
</feature>
<keyword evidence="4" id="KW-1133">Transmembrane helix</keyword>
<feature type="region of interest" description="Disordered" evidence="3">
    <location>
        <begin position="68"/>
        <end position="93"/>
    </location>
</feature>
<dbReference type="NCBIfam" id="NF033745">
    <property type="entry name" value="class_C_sortase"/>
    <property type="match status" value="1"/>
</dbReference>
<organism evidence="5">
    <name type="scientific">Enterococcus faecium</name>
    <name type="common">Streptococcus faecium</name>
    <dbReference type="NCBI Taxonomy" id="1352"/>
    <lineage>
        <taxon>Bacteria</taxon>
        <taxon>Bacillati</taxon>
        <taxon>Bacillota</taxon>
        <taxon>Bacilli</taxon>
        <taxon>Lactobacillales</taxon>
        <taxon>Enterococcaceae</taxon>
        <taxon>Enterococcus</taxon>
    </lineage>
</organism>
<feature type="compositionally biased region" description="Polar residues" evidence="3">
    <location>
        <begin position="76"/>
        <end position="93"/>
    </location>
</feature>